<gene>
    <name evidence="3" type="ORF">ZHAS_00010071</name>
</gene>
<sequence>MRDKLEQRLAAQDAADNNQPGPKNRAVLPASNADPLGDPDDSYDEDIKIAMEAIEMEEFKEECELGEYVVLESNGNTDPLYPISKRARLDDNAVPSTSSTTKQPIVVARNIMPSTQTIGRIGTTTVVVRNTPAGMNATKPQATTTPTGSLTKPSQQVRVVPTERLRNTATAQVKPIGIQSDKPIIVKYAPVGSGTGSTVIQVKHPANNMLPPAAKKLGPNQTPIRVVPLNALNDGQRNITQSPGPNVKVSQIGTMPQVDPLATGLARSAPTPDPLATEMARSAPTPDPLAMKPGVVQINNSMLSDVDRSAPTPDPLAMCPTYTEVGLSDMGNNPSMIPVVNSLATLTAKPAIVLQTSTTGSMAPWLPVVPEDPLATTVQQASVAKLLNTSTITVTRIDKNTQPAMDGDPLATYSGTPSTARSNSTTPTITKTVPAKPQSTAKAGTSGSPSVPGVVLLKNANLTVTKIPQQNGTPGPSAKPVPPKPVNQPTVRVVRQAPPAKAPPTANPRPRKNCDCRVEIAKRLRLLDQRTRQMESYMNDLIDLIQPENEFDLEPIKTLDELERFNYDLGSSPQHLQKVKSWLDRRINGNDSHWRMLDAVNLIFDCDFLLQCSWKYSSKIPLNSYTYVVELFKHAGSTPYNKVTMICVGNFLMGHIKNLHKKKAHAEKKKNEGTAASKEASSSNKGASNKEGATNQKDAADQEDATNQEDAPSQENATNQEEASNKEGANNLSEAINQDDATHPEDQAAGGSNATQMYVEQEIADHENVEYLDEDDADFNLESTDYLNDDTLSSEF</sequence>
<organism evidence="3">
    <name type="scientific">Anopheles sinensis</name>
    <name type="common">Mosquito</name>
    <dbReference type="NCBI Taxonomy" id="74873"/>
    <lineage>
        <taxon>Eukaryota</taxon>
        <taxon>Metazoa</taxon>
        <taxon>Ecdysozoa</taxon>
        <taxon>Arthropoda</taxon>
        <taxon>Hexapoda</taxon>
        <taxon>Insecta</taxon>
        <taxon>Pterygota</taxon>
        <taxon>Neoptera</taxon>
        <taxon>Endopterygota</taxon>
        <taxon>Diptera</taxon>
        <taxon>Nematocera</taxon>
        <taxon>Culicoidea</taxon>
        <taxon>Culicidae</taxon>
        <taxon>Anophelinae</taxon>
        <taxon>Anopheles</taxon>
    </lineage>
</organism>
<dbReference type="VEuPathDB" id="VectorBase:ASIC010071"/>
<dbReference type="InterPro" id="IPR032071">
    <property type="entry name" value="DUF4806"/>
</dbReference>
<dbReference type="STRING" id="74873.A0A084VWN5"/>
<dbReference type="VEuPathDB" id="VectorBase:ASIS003228"/>
<evidence type="ECO:0000313" key="5">
    <source>
        <dbReference type="Proteomes" id="UP000030765"/>
    </source>
</evidence>
<feature type="region of interest" description="Disordered" evidence="1">
    <location>
        <begin position="134"/>
        <end position="155"/>
    </location>
</feature>
<feature type="compositionally biased region" description="Acidic residues" evidence="1">
    <location>
        <begin position="770"/>
        <end position="779"/>
    </location>
</feature>
<name>A0A084VWN5_ANOSI</name>
<feature type="region of interest" description="Disordered" evidence="1">
    <location>
        <begin position="662"/>
        <end position="796"/>
    </location>
</feature>
<evidence type="ECO:0000256" key="1">
    <source>
        <dbReference type="SAM" id="MobiDB-lite"/>
    </source>
</evidence>
<feature type="region of interest" description="Disordered" evidence="1">
    <location>
        <begin position="467"/>
        <end position="487"/>
    </location>
</feature>
<dbReference type="EMBL" id="KE525181">
    <property type="protein sequence ID" value="KFB42379.1"/>
    <property type="molecule type" value="Genomic_DNA"/>
</dbReference>
<protein>
    <submittedName>
        <fullName evidence="3">AGAP005474-PA-like protein</fullName>
    </submittedName>
    <submittedName>
        <fullName evidence="4">DUF4806 domain-containing protein</fullName>
    </submittedName>
</protein>
<evidence type="ECO:0000313" key="4">
    <source>
        <dbReference type="EnsemblMetazoa" id="ASIC010071-PA"/>
    </source>
</evidence>
<dbReference type="EMBL" id="ATLV01017674">
    <property type="status" value="NOT_ANNOTATED_CDS"/>
    <property type="molecule type" value="Genomic_DNA"/>
</dbReference>
<feature type="compositionally biased region" description="Polar residues" evidence="1">
    <location>
        <begin position="708"/>
        <end position="736"/>
    </location>
</feature>
<feature type="region of interest" description="Disordered" evidence="1">
    <location>
        <begin position="400"/>
        <end position="452"/>
    </location>
</feature>
<dbReference type="Proteomes" id="UP000030765">
    <property type="component" value="Unassembled WGS sequence"/>
</dbReference>
<feature type="domain" description="DUF4806" evidence="2">
    <location>
        <begin position="551"/>
        <end position="634"/>
    </location>
</feature>
<reference evidence="4" key="2">
    <citation type="submission" date="2020-05" db="UniProtKB">
        <authorList>
            <consortium name="EnsemblMetazoa"/>
        </authorList>
    </citation>
    <scope>IDENTIFICATION</scope>
</reference>
<feature type="compositionally biased region" description="Polar residues" evidence="1">
    <location>
        <begin position="413"/>
        <end position="449"/>
    </location>
</feature>
<dbReference type="OrthoDB" id="7732291at2759"/>
<evidence type="ECO:0000313" key="3">
    <source>
        <dbReference type="EMBL" id="KFB42379.1"/>
    </source>
</evidence>
<dbReference type="EnsemblMetazoa" id="ASIC010071-RA">
    <property type="protein sequence ID" value="ASIC010071-PA"/>
    <property type="gene ID" value="ASIC010071"/>
</dbReference>
<dbReference type="AlphaFoldDB" id="A0A084VWN5"/>
<proteinExistence type="predicted"/>
<evidence type="ECO:0000259" key="2">
    <source>
        <dbReference type="Pfam" id="PF16064"/>
    </source>
</evidence>
<feature type="region of interest" description="Disordered" evidence="1">
    <location>
        <begin position="1"/>
        <end position="43"/>
    </location>
</feature>
<feature type="compositionally biased region" description="Pro residues" evidence="1">
    <location>
        <begin position="477"/>
        <end position="486"/>
    </location>
</feature>
<accession>A0A084VWN5</accession>
<keyword evidence="5" id="KW-1185">Reference proteome</keyword>
<dbReference type="Pfam" id="PF16064">
    <property type="entry name" value="DUF4806"/>
    <property type="match status" value="1"/>
</dbReference>
<feature type="compositionally biased region" description="Polar residues" evidence="1">
    <location>
        <begin position="138"/>
        <end position="155"/>
    </location>
</feature>
<reference evidence="3 5" key="1">
    <citation type="journal article" date="2014" name="BMC Genomics">
        <title>Genome sequence of Anopheles sinensis provides insight into genetics basis of mosquito competence for malaria parasites.</title>
        <authorList>
            <person name="Zhou D."/>
            <person name="Zhang D."/>
            <person name="Ding G."/>
            <person name="Shi L."/>
            <person name="Hou Q."/>
            <person name="Ye Y."/>
            <person name="Xu Y."/>
            <person name="Zhou H."/>
            <person name="Xiong C."/>
            <person name="Li S."/>
            <person name="Yu J."/>
            <person name="Hong S."/>
            <person name="Yu X."/>
            <person name="Zou P."/>
            <person name="Chen C."/>
            <person name="Chang X."/>
            <person name="Wang W."/>
            <person name="Lv Y."/>
            <person name="Sun Y."/>
            <person name="Ma L."/>
            <person name="Shen B."/>
            <person name="Zhu C."/>
        </authorList>
    </citation>
    <scope>NUCLEOTIDE SEQUENCE [LARGE SCALE GENOMIC DNA]</scope>
</reference>
<feature type="compositionally biased region" description="Polar residues" evidence="1">
    <location>
        <begin position="781"/>
        <end position="796"/>
    </location>
</feature>
<feature type="compositionally biased region" description="Polar residues" evidence="1">
    <location>
        <begin position="679"/>
        <end position="697"/>
    </location>
</feature>